<sequence length="381" mass="41746">MSDATYANQIAFLRAAPVPAEPPPALAQGPMAWARRNLFSGPVSTLLTVASLAFLAWVIPGLVRFLVTDAVWHADNGEICRANQGGACWPFIWAKASFFWYGPYPEAEHWRVNVVEIVGAGLIVWLLWQGAPKRNVAALLFFVAFPILSFVLLHGFAWLDLPVVTTDLWGGVLVTLLVSLVGIVFSLPLGVLLALGRRSSLPIVNAICTGFIEIVRGVPFIIVLFMANFMLPLFLPEGWTPDRLLRPLVGTALFAAAYMAEVVRGGMQAMPKGQYEGASSVGLGYWQTMRLIILPQALALVIPGIVSNFISLFKDTTLVAIVGIFDFLRTIETAYNDPNWTSPTTSATGLITAAAFYWVFCFGMSRYSQGVERRLRAGRRH</sequence>
<dbReference type="PROSITE" id="PS50928">
    <property type="entry name" value="ABC_TM1"/>
    <property type="match status" value="1"/>
</dbReference>
<dbReference type="AlphaFoldDB" id="A0A4Q2U572"/>
<keyword evidence="5 8" id="KW-0812">Transmembrane</keyword>
<comment type="similarity">
    <text evidence="2">Belongs to the binding-protein-dependent transport system permease family. HisMQ subfamily.</text>
</comment>
<dbReference type="InterPro" id="IPR035906">
    <property type="entry name" value="MetI-like_sf"/>
</dbReference>
<comment type="subcellular location">
    <subcellularLocation>
        <location evidence="1">Cell inner membrane</location>
        <topology evidence="1">Multi-pass membrane protein</topology>
    </subcellularLocation>
    <subcellularLocation>
        <location evidence="8">Cell membrane</location>
        <topology evidence="8">Multi-pass membrane protein</topology>
    </subcellularLocation>
</comment>
<name>A0A4Q2U572_9HYPH</name>
<evidence type="ECO:0000256" key="8">
    <source>
        <dbReference type="RuleBase" id="RU363032"/>
    </source>
</evidence>
<evidence type="ECO:0000313" key="10">
    <source>
        <dbReference type="EMBL" id="RYC31552.1"/>
    </source>
</evidence>
<evidence type="ECO:0000256" key="4">
    <source>
        <dbReference type="ARBA" id="ARBA00022475"/>
    </source>
</evidence>
<dbReference type="OrthoDB" id="9771188at2"/>
<dbReference type="InterPro" id="IPR000515">
    <property type="entry name" value="MetI-like"/>
</dbReference>
<keyword evidence="6 8" id="KW-1133">Transmembrane helix</keyword>
<feature type="transmembrane region" description="Helical" evidence="8">
    <location>
        <begin position="135"/>
        <end position="156"/>
    </location>
</feature>
<dbReference type="Pfam" id="PF00528">
    <property type="entry name" value="BPD_transp_1"/>
    <property type="match status" value="1"/>
</dbReference>
<evidence type="ECO:0000313" key="11">
    <source>
        <dbReference type="Proteomes" id="UP000290759"/>
    </source>
</evidence>
<gene>
    <name evidence="10" type="ORF">D3273_13000</name>
</gene>
<dbReference type="InterPro" id="IPR010065">
    <property type="entry name" value="AA_ABC_transptr_permease_3TM"/>
</dbReference>
<feature type="transmembrane region" description="Helical" evidence="8">
    <location>
        <begin position="207"/>
        <end position="232"/>
    </location>
</feature>
<evidence type="ECO:0000259" key="9">
    <source>
        <dbReference type="PROSITE" id="PS50928"/>
    </source>
</evidence>
<dbReference type="CDD" id="cd06261">
    <property type="entry name" value="TM_PBP2"/>
    <property type="match status" value="1"/>
</dbReference>
<feature type="transmembrane region" description="Helical" evidence="8">
    <location>
        <begin position="168"/>
        <end position="195"/>
    </location>
</feature>
<dbReference type="InterPro" id="IPR043429">
    <property type="entry name" value="ArtM/GltK/GlnP/TcyL/YhdX-like"/>
</dbReference>
<evidence type="ECO:0000256" key="6">
    <source>
        <dbReference type="ARBA" id="ARBA00022989"/>
    </source>
</evidence>
<dbReference type="Gene3D" id="1.10.3720.10">
    <property type="entry name" value="MetI-like"/>
    <property type="match status" value="1"/>
</dbReference>
<feature type="domain" description="ABC transmembrane type-1" evidence="9">
    <location>
        <begin position="172"/>
        <end position="363"/>
    </location>
</feature>
<evidence type="ECO:0000256" key="3">
    <source>
        <dbReference type="ARBA" id="ARBA00022448"/>
    </source>
</evidence>
<dbReference type="GO" id="GO:0006865">
    <property type="term" value="P:amino acid transport"/>
    <property type="evidence" value="ECO:0007669"/>
    <property type="project" value="TreeGrafter"/>
</dbReference>
<keyword evidence="3 8" id="KW-0813">Transport</keyword>
<proteinExistence type="inferred from homology"/>
<evidence type="ECO:0000256" key="2">
    <source>
        <dbReference type="ARBA" id="ARBA00010072"/>
    </source>
</evidence>
<evidence type="ECO:0000256" key="1">
    <source>
        <dbReference type="ARBA" id="ARBA00004429"/>
    </source>
</evidence>
<dbReference type="EMBL" id="QYBB01000013">
    <property type="protein sequence ID" value="RYC31552.1"/>
    <property type="molecule type" value="Genomic_DNA"/>
</dbReference>
<accession>A0A4Q2U572</accession>
<reference evidence="10 11" key="1">
    <citation type="submission" date="2018-12" db="EMBL/GenBank/DDBJ databases">
        <authorList>
            <person name="Grouzdev D.S."/>
            <person name="Krutkina M.S."/>
        </authorList>
    </citation>
    <scope>NUCLEOTIDE SEQUENCE [LARGE SCALE GENOMIC DNA]</scope>
    <source>
        <strain evidence="10 11">RmlP026</strain>
    </source>
</reference>
<comment type="caution">
    <text evidence="10">The sequence shown here is derived from an EMBL/GenBank/DDBJ whole genome shotgun (WGS) entry which is preliminary data.</text>
</comment>
<dbReference type="NCBIfam" id="TIGR01726">
    <property type="entry name" value="HEQRo_perm_3TM"/>
    <property type="match status" value="1"/>
</dbReference>
<dbReference type="SUPFAM" id="SSF161098">
    <property type="entry name" value="MetI-like"/>
    <property type="match status" value="1"/>
</dbReference>
<reference evidence="10 11" key="2">
    <citation type="submission" date="2019-02" db="EMBL/GenBank/DDBJ databases">
        <title>'Lichenibacterium ramalinii' gen. nov. sp. nov., 'Lichenibacterium minor' gen. nov. sp. nov.</title>
        <authorList>
            <person name="Pankratov T."/>
        </authorList>
    </citation>
    <scope>NUCLEOTIDE SEQUENCE [LARGE SCALE GENOMIC DNA]</scope>
    <source>
        <strain evidence="10 11">RmlP026</strain>
    </source>
</reference>
<feature type="transmembrane region" description="Helical" evidence="8">
    <location>
        <begin position="297"/>
        <end position="325"/>
    </location>
</feature>
<dbReference type="PANTHER" id="PTHR30614">
    <property type="entry name" value="MEMBRANE COMPONENT OF AMINO ACID ABC TRANSPORTER"/>
    <property type="match status" value="1"/>
</dbReference>
<keyword evidence="7 8" id="KW-0472">Membrane</keyword>
<dbReference type="GO" id="GO:0043190">
    <property type="term" value="C:ATP-binding cassette (ABC) transporter complex"/>
    <property type="evidence" value="ECO:0007669"/>
    <property type="project" value="InterPro"/>
</dbReference>
<protein>
    <submittedName>
        <fullName evidence="10">Amino acid ABC transporter permease</fullName>
    </submittedName>
</protein>
<feature type="transmembrane region" description="Helical" evidence="8">
    <location>
        <begin position="345"/>
        <end position="364"/>
    </location>
</feature>
<keyword evidence="4" id="KW-1003">Cell membrane</keyword>
<dbReference type="Proteomes" id="UP000290759">
    <property type="component" value="Unassembled WGS sequence"/>
</dbReference>
<dbReference type="PANTHER" id="PTHR30614:SF41">
    <property type="entry name" value="INNER MEMBRANE AMINO-ACID ABC TRANSPORTER PERMEASE PROTEIN YHDY"/>
    <property type="match status" value="1"/>
</dbReference>
<feature type="transmembrane region" description="Helical" evidence="8">
    <location>
        <begin position="244"/>
        <end position="263"/>
    </location>
</feature>
<dbReference type="GO" id="GO:0022857">
    <property type="term" value="F:transmembrane transporter activity"/>
    <property type="evidence" value="ECO:0007669"/>
    <property type="project" value="InterPro"/>
</dbReference>
<evidence type="ECO:0000256" key="7">
    <source>
        <dbReference type="ARBA" id="ARBA00023136"/>
    </source>
</evidence>
<dbReference type="RefSeq" id="WP_129227194.1">
    <property type="nucleotide sequence ID" value="NZ_QYBB01000013.1"/>
</dbReference>
<keyword evidence="11" id="KW-1185">Reference proteome</keyword>
<feature type="transmembrane region" description="Helical" evidence="8">
    <location>
        <begin position="38"/>
        <end position="59"/>
    </location>
</feature>
<feature type="transmembrane region" description="Helical" evidence="8">
    <location>
        <begin position="110"/>
        <end position="128"/>
    </location>
</feature>
<organism evidence="10 11">
    <name type="scientific">Lichenibacterium minor</name>
    <dbReference type="NCBI Taxonomy" id="2316528"/>
    <lineage>
        <taxon>Bacteria</taxon>
        <taxon>Pseudomonadati</taxon>
        <taxon>Pseudomonadota</taxon>
        <taxon>Alphaproteobacteria</taxon>
        <taxon>Hyphomicrobiales</taxon>
        <taxon>Lichenihabitantaceae</taxon>
        <taxon>Lichenibacterium</taxon>
    </lineage>
</organism>
<evidence type="ECO:0000256" key="5">
    <source>
        <dbReference type="ARBA" id="ARBA00022692"/>
    </source>
</evidence>